<dbReference type="Proteomes" id="UP000658258">
    <property type="component" value="Unassembled WGS sequence"/>
</dbReference>
<gene>
    <name evidence="8" type="ORF">GCM10011340_00440</name>
</gene>
<comment type="catalytic activity">
    <reaction evidence="1 5 6">
        <text>[protein]-peptidylproline (omega=180) = [protein]-peptidylproline (omega=0)</text>
        <dbReference type="Rhea" id="RHEA:16237"/>
        <dbReference type="Rhea" id="RHEA-COMP:10747"/>
        <dbReference type="Rhea" id="RHEA-COMP:10748"/>
        <dbReference type="ChEBI" id="CHEBI:83833"/>
        <dbReference type="ChEBI" id="CHEBI:83834"/>
        <dbReference type="EC" id="5.2.1.8"/>
    </reaction>
</comment>
<evidence type="ECO:0000256" key="6">
    <source>
        <dbReference type="RuleBase" id="RU003915"/>
    </source>
</evidence>
<dbReference type="PANTHER" id="PTHR43811">
    <property type="entry name" value="FKBP-TYPE PEPTIDYL-PROLYL CIS-TRANS ISOMERASE FKPA"/>
    <property type="match status" value="1"/>
</dbReference>
<proteinExistence type="inferred from homology"/>
<dbReference type="InterPro" id="IPR046357">
    <property type="entry name" value="PPIase_dom_sf"/>
</dbReference>
<evidence type="ECO:0000313" key="9">
    <source>
        <dbReference type="Proteomes" id="UP000658258"/>
    </source>
</evidence>
<evidence type="ECO:0000256" key="4">
    <source>
        <dbReference type="ARBA" id="ARBA00023235"/>
    </source>
</evidence>
<dbReference type="EC" id="5.2.1.8" evidence="6"/>
<dbReference type="Gene3D" id="3.10.50.40">
    <property type="match status" value="1"/>
</dbReference>
<dbReference type="PROSITE" id="PS51257">
    <property type="entry name" value="PROKAR_LIPOPROTEIN"/>
    <property type="match status" value="1"/>
</dbReference>
<dbReference type="SUPFAM" id="SSF54534">
    <property type="entry name" value="FKBP-like"/>
    <property type="match status" value="1"/>
</dbReference>
<name>A0ABQ3I344_9BACT</name>
<accession>A0ABQ3I344</accession>
<reference evidence="9" key="1">
    <citation type="journal article" date="2019" name="Int. J. Syst. Evol. Microbiol.">
        <title>The Global Catalogue of Microorganisms (GCM) 10K type strain sequencing project: providing services to taxonomists for standard genome sequencing and annotation.</title>
        <authorList>
            <consortium name="The Broad Institute Genomics Platform"/>
            <consortium name="The Broad Institute Genome Sequencing Center for Infectious Disease"/>
            <person name="Wu L."/>
            <person name="Ma J."/>
        </authorList>
    </citation>
    <scope>NUCLEOTIDE SEQUENCE [LARGE SCALE GENOMIC DNA]</scope>
    <source>
        <strain evidence="9">CGMCC 1.15111</strain>
    </source>
</reference>
<evidence type="ECO:0000259" key="7">
    <source>
        <dbReference type="PROSITE" id="PS50059"/>
    </source>
</evidence>
<comment type="similarity">
    <text evidence="2 6">Belongs to the FKBP-type PPIase family.</text>
</comment>
<evidence type="ECO:0000256" key="3">
    <source>
        <dbReference type="ARBA" id="ARBA00023110"/>
    </source>
</evidence>
<evidence type="ECO:0000256" key="1">
    <source>
        <dbReference type="ARBA" id="ARBA00000971"/>
    </source>
</evidence>
<evidence type="ECO:0000256" key="2">
    <source>
        <dbReference type="ARBA" id="ARBA00006577"/>
    </source>
</evidence>
<keyword evidence="3 5" id="KW-0697">Rotamase</keyword>
<keyword evidence="4 5" id="KW-0413">Isomerase</keyword>
<keyword evidence="9" id="KW-1185">Reference proteome</keyword>
<sequence>MKWIKGIMVTLVLTGTMACNEDVEPYDAEAQLQIDGAKIDHHLSTKGLQAQKSQSGIRYIITTEGTGELPKQGERVKVNYKLYRFSGELLDTNIESLAKDKNIYNPQRDYKPLEFQLGYADIIPGFQLSTYLLKEGGEGDFYIPSVLAYRNAGAGKIYPNENLNFKIELIEIN</sequence>
<evidence type="ECO:0000313" key="8">
    <source>
        <dbReference type="EMBL" id="GHE50490.1"/>
    </source>
</evidence>
<organism evidence="8 9">
    <name type="scientific">Roseivirga thermotolerans</name>
    <dbReference type="NCBI Taxonomy" id="1758176"/>
    <lineage>
        <taxon>Bacteria</taxon>
        <taxon>Pseudomonadati</taxon>
        <taxon>Bacteroidota</taxon>
        <taxon>Cytophagia</taxon>
        <taxon>Cytophagales</taxon>
        <taxon>Roseivirgaceae</taxon>
        <taxon>Roseivirga</taxon>
    </lineage>
</organism>
<dbReference type="Pfam" id="PF00254">
    <property type="entry name" value="FKBP_C"/>
    <property type="match status" value="1"/>
</dbReference>
<dbReference type="EMBL" id="BNAG01000001">
    <property type="protein sequence ID" value="GHE50490.1"/>
    <property type="molecule type" value="Genomic_DNA"/>
</dbReference>
<comment type="caution">
    <text evidence="8">The sequence shown here is derived from an EMBL/GenBank/DDBJ whole genome shotgun (WGS) entry which is preliminary data.</text>
</comment>
<dbReference type="PANTHER" id="PTHR43811:SF57">
    <property type="entry name" value="FKBP-TYPE PEPTIDYL-PROLYL CIS-TRANS ISOMERASE FKPA-RELATED"/>
    <property type="match status" value="1"/>
</dbReference>
<dbReference type="InterPro" id="IPR001179">
    <property type="entry name" value="PPIase_FKBP_dom"/>
</dbReference>
<protein>
    <recommendedName>
        <fullName evidence="6">Peptidyl-prolyl cis-trans isomerase</fullName>
        <ecNumber evidence="6">5.2.1.8</ecNumber>
    </recommendedName>
</protein>
<evidence type="ECO:0000256" key="5">
    <source>
        <dbReference type="PROSITE-ProRule" id="PRU00277"/>
    </source>
</evidence>
<feature type="domain" description="PPIase FKBP-type" evidence="7">
    <location>
        <begin position="73"/>
        <end position="173"/>
    </location>
</feature>
<dbReference type="RefSeq" id="WP_189628175.1">
    <property type="nucleotide sequence ID" value="NZ_BNAG01000001.1"/>
</dbReference>
<dbReference type="PROSITE" id="PS50059">
    <property type="entry name" value="FKBP_PPIASE"/>
    <property type="match status" value="1"/>
</dbReference>